<gene>
    <name evidence="1" type="ORF">LITE_LOCUS23738</name>
</gene>
<feature type="non-terminal residue" evidence="1">
    <location>
        <position position="1"/>
    </location>
</feature>
<comment type="caution">
    <text evidence="1">The sequence shown here is derived from an EMBL/GenBank/DDBJ whole genome shotgun (WGS) entry which is preliminary data.</text>
</comment>
<reference evidence="1" key="1">
    <citation type="submission" date="2022-08" db="EMBL/GenBank/DDBJ databases">
        <authorList>
            <person name="Gutierrez-Valencia J."/>
        </authorList>
    </citation>
    <scope>NUCLEOTIDE SEQUENCE</scope>
</reference>
<dbReference type="Proteomes" id="UP001154282">
    <property type="component" value="Unassembled WGS sequence"/>
</dbReference>
<protein>
    <submittedName>
        <fullName evidence="1">Uncharacterized protein</fullName>
    </submittedName>
</protein>
<keyword evidence="2" id="KW-1185">Reference proteome</keyword>
<name>A0AAV0LHX8_9ROSI</name>
<organism evidence="1 2">
    <name type="scientific">Linum tenue</name>
    <dbReference type="NCBI Taxonomy" id="586396"/>
    <lineage>
        <taxon>Eukaryota</taxon>
        <taxon>Viridiplantae</taxon>
        <taxon>Streptophyta</taxon>
        <taxon>Embryophyta</taxon>
        <taxon>Tracheophyta</taxon>
        <taxon>Spermatophyta</taxon>
        <taxon>Magnoliopsida</taxon>
        <taxon>eudicotyledons</taxon>
        <taxon>Gunneridae</taxon>
        <taxon>Pentapetalae</taxon>
        <taxon>rosids</taxon>
        <taxon>fabids</taxon>
        <taxon>Malpighiales</taxon>
        <taxon>Linaceae</taxon>
        <taxon>Linum</taxon>
    </lineage>
</organism>
<dbReference type="AlphaFoldDB" id="A0AAV0LHX8"/>
<proteinExistence type="predicted"/>
<sequence>NPHYGQYTTAVVPPYCNCRTILPSILFTTPPLSRDSARNRTPIPIPLSAILLSRPNPPFHLISGRTFTQMSFPFLLLSSLLTLLRLNPKLAGRSSNLHQGYSNYIRVAWTGSLSLLSARFF</sequence>
<evidence type="ECO:0000313" key="1">
    <source>
        <dbReference type="EMBL" id="CAI0433200.1"/>
    </source>
</evidence>
<accession>A0AAV0LHX8</accession>
<evidence type="ECO:0000313" key="2">
    <source>
        <dbReference type="Proteomes" id="UP001154282"/>
    </source>
</evidence>
<dbReference type="EMBL" id="CAMGYJ010000006">
    <property type="protein sequence ID" value="CAI0433200.1"/>
    <property type="molecule type" value="Genomic_DNA"/>
</dbReference>